<dbReference type="Proteomes" id="UP001152484">
    <property type="component" value="Unassembled WGS sequence"/>
</dbReference>
<reference evidence="2" key="1">
    <citation type="submission" date="2022-07" db="EMBL/GenBank/DDBJ databases">
        <authorList>
            <person name="Macas J."/>
            <person name="Novak P."/>
            <person name="Neumann P."/>
        </authorList>
    </citation>
    <scope>NUCLEOTIDE SEQUENCE</scope>
</reference>
<evidence type="ECO:0000313" key="3">
    <source>
        <dbReference type="Proteomes" id="UP001152484"/>
    </source>
</evidence>
<organism evidence="2 3">
    <name type="scientific">Cuscuta europaea</name>
    <name type="common">European dodder</name>
    <dbReference type="NCBI Taxonomy" id="41803"/>
    <lineage>
        <taxon>Eukaryota</taxon>
        <taxon>Viridiplantae</taxon>
        <taxon>Streptophyta</taxon>
        <taxon>Embryophyta</taxon>
        <taxon>Tracheophyta</taxon>
        <taxon>Spermatophyta</taxon>
        <taxon>Magnoliopsida</taxon>
        <taxon>eudicotyledons</taxon>
        <taxon>Gunneridae</taxon>
        <taxon>Pentapetalae</taxon>
        <taxon>asterids</taxon>
        <taxon>lamiids</taxon>
        <taxon>Solanales</taxon>
        <taxon>Convolvulaceae</taxon>
        <taxon>Cuscuteae</taxon>
        <taxon>Cuscuta</taxon>
        <taxon>Cuscuta subgen. Cuscuta</taxon>
    </lineage>
</organism>
<feature type="region of interest" description="Disordered" evidence="1">
    <location>
        <begin position="547"/>
        <end position="570"/>
    </location>
</feature>
<gene>
    <name evidence="2" type="ORF">CEURO_LOCUS3020</name>
</gene>
<keyword evidence="3" id="KW-1185">Reference proteome</keyword>
<feature type="region of interest" description="Disordered" evidence="1">
    <location>
        <begin position="441"/>
        <end position="491"/>
    </location>
</feature>
<feature type="compositionally biased region" description="Basic and acidic residues" evidence="1">
    <location>
        <begin position="597"/>
        <end position="616"/>
    </location>
</feature>
<protein>
    <submittedName>
        <fullName evidence="2">Uncharacterized protein</fullName>
    </submittedName>
</protein>
<evidence type="ECO:0000313" key="2">
    <source>
        <dbReference type="EMBL" id="CAH9068964.1"/>
    </source>
</evidence>
<feature type="compositionally biased region" description="Low complexity" evidence="1">
    <location>
        <begin position="626"/>
        <end position="638"/>
    </location>
</feature>
<feature type="region of interest" description="Disordered" evidence="1">
    <location>
        <begin position="83"/>
        <end position="180"/>
    </location>
</feature>
<feature type="region of interest" description="Disordered" evidence="1">
    <location>
        <begin position="591"/>
        <end position="645"/>
    </location>
</feature>
<dbReference type="AlphaFoldDB" id="A0A9P1E032"/>
<accession>A0A9P1E032</accession>
<dbReference type="EMBL" id="CAMAPE010000005">
    <property type="protein sequence ID" value="CAH9068964.1"/>
    <property type="molecule type" value="Genomic_DNA"/>
</dbReference>
<name>A0A9P1E032_CUSEU</name>
<dbReference type="PANTHER" id="PTHR36723">
    <property type="entry name" value="F22C12.19"/>
    <property type="match status" value="1"/>
</dbReference>
<dbReference type="OrthoDB" id="755659at2759"/>
<proteinExistence type="predicted"/>
<feature type="region of interest" description="Disordered" evidence="1">
    <location>
        <begin position="353"/>
        <end position="404"/>
    </location>
</feature>
<sequence>MGSHNFGGCAGGVRTKALREEAEVRKLEGVSAGIKRPFNKWTSAASRKGEVCAVYSSSVASWNNAIEDEVCRDVDQQSVIWSKETSEGHNSSTNVAKTAKLNARSQLKPRKAGRSASGSSKGLKMLEVDGSVRKTGEDDARPIETLSNHASCNNEEKVHMPKLRNNSTGKRGDKRLGKTSRGNLCLKNGLISFSSAASGHNFLGNYGLKSDTLDVAEKMEDMSLEELLDGSYMSPLFTKDKEKKATSSNESLLHAIRNACSLLQKPERVKSCSDDDKIAEPMHIASSSATEADGNKADACTSAVSSYDKEACGKIKTAEACVNLPPCKRVDILKHISLPPTKDLDALLLDATKHTSSRNNPDPRLGKPTSSQRIGLHPFPWSHGYSGNHKSGPDASKPSTSRTACQGKWVRVKDIFTPQEGCPSFAVDLQSLTYDHSLVPSGSKPSVIPERGNQIKHPCDTQNGEPLESQSQSHVPSGGQTSDLSEKGNTPAVQTEFASFDRVLSSFATCSISQVSSEEPSPRCLTAARTLCEIATRSVKRRTNGTVKCFNKPSQKSTRAPPKLKLSEKPEKPFAAPKSMDMMRACEGMLPPKRPKLMLDGERNGKAIPRNSDRKHWSAPRSVRPSSSKYYKDTTSSETKGHSNSSFVDKLYMIKGCSSQQKAFK</sequence>
<feature type="compositionally biased region" description="Polar residues" evidence="1">
    <location>
        <begin position="460"/>
        <end position="491"/>
    </location>
</feature>
<comment type="caution">
    <text evidence="2">The sequence shown here is derived from an EMBL/GenBank/DDBJ whole genome shotgun (WGS) entry which is preliminary data.</text>
</comment>
<feature type="compositionally biased region" description="Basic and acidic residues" evidence="1">
    <location>
        <begin position="124"/>
        <end position="142"/>
    </location>
</feature>
<evidence type="ECO:0000256" key="1">
    <source>
        <dbReference type="SAM" id="MobiDB-lite"/>
    </source>
</evidence>
<dbReference type="PANTHER" id="PTHR36723:SF1">
    <property type="entry name" value="F22C12.19"/>
    <property type="match status" value="1"/>
</dbReference>